<evidence type="ECO:0000313" key="3">
    <source>
        <dbReference type="Proteomes" id="UP000460287"/>
    </source>
</evidence>
<name>A0A7X2N0R6_9CLOT</name>
<dbReference type="Proteomes" id="UP000460287">
    <property type="component" value="Unassembled WGS sequence"/>
</dbReference>
<keyword evidence="3" id="KW-1185">Reference proteome</keyword>
<dbReference type="InterPro" id="IPR043519">
    <property type="entry name" value="NT_sf"/>
</dbReference>
<gene>
    <name evidence="2" type="ORF">FYJ33_12135</name>
</gene>
<accession>A0A7X2N0R6</accession>
<dbReference type="SUPFAM" id="SSF81301">
    <property type="entry name" value="Nucleotidyltransferase"/>
    <property type="match status" value="1"/>
</dbReference>
<comment type="caution">
    <text evidence="2">The sequence shown here is derived from an EMBL/GenBank/DDBJ whole genome shotgun (WGS) entry which is preliminary data.</text>
</comment>
<organism evidence="2 3">
    <name type="scientific">Inconstantimicrobium porci</name>
    <dbReference type="NCBI Taxonomy" id="2652291"/>
    <lineage>
        <taxon>Bacteria</taxon>
        <taxon>Bacillati</taxon>
        <taxon>Bacillota</taxon>
        <taxon>Clostridia</taxon>
        <taxon>Eubacteriales</taxon>
        <taxon>Clostridiaceae</taxon>
        <taxon>Inconstantimicrobium</taxon>
    </lineage>
</organism>
<dbReference type="PANTHER" id="PTHR43852">
    <property type="entry name" value="NUCLEOTIDYLTRANSFERASE"/>
    <property type="match status" value="1"/>
</dbReference>
<dbReference type="InterPro" id="IPR041633">
    <property type="entry name" value="Polbeta"/>
</dbReference>
<dbReference type="CDD" id="cd05403">
    <property type="entry name" value="NT_KNTase_like"/>
    <property type="match status" value="1"/>
</dbReference>
<evidence type="ECO:0000313" key="2">
    <source>
        <dbReference type="EMBL" id="MSR92120.1"/>
    </source>
</evidence>
<dbReference type="EMBL" id="VULX01000022">
    <property type="protein sequence ID" value="MSR92120.1"/>
    <property type="molecule type" value="Genomic_DNA"/>
</dbReference>
<evidence type="ECO:0000259" key="1">
    <source>
        <dbReference type="Pfam" id="PF18765"/>
    </source>
</evidence>
<dbReference type="Gene3D" id="3.30.460.10">
    <property type="entry name" value="Beta Polymerase, domain 2"/>
    <property type="match status" value="1"/>
</dbReference>
<dbReference type="AlphaFoldDB" id="A0A7X2N0R6"/>
<dbReference type="InterPro" id="IPR052930">
    <property type="entry name" value="TA_antitoxin_MntA"/>
</dbReference>
<dbReference type="GO" id="GO:0016740">
    <property type="term" value="F:transferase activity"/>
    <property type="evidence" value="ECO:0007669"/>
    <property type="project" value="UniProtKB-KW"/>
</dbReference>
<reference evidence="2 3" key="1">
    <citation type="submission" date="2019-08" db="EMBL/GenBank/DDBJ databases">
        <title>In-depth cultivation of the pig gut microbiome towards novel bacterial diversity and tailored functional studies.</title>
        <authorList>
            <person name="Wylensek D."/>
            <person name="Hitch T.C.A."/>
            <person name="Clavel T."/>
        </authorList>
    </citation>
    <scope>NUCLEOTIDE SEQUENCE [LARGE SCALE GENOMIC DNA]</scope>
    <source>
        <strain evidence="2 3">WCA-383-APC-5B</strain>
    </source>
</reference>
<dbReference type="PANTHER" id="PTHR43852:SF2">
    <property type="entry name" value="PROTEIN ADENYLYLTRANSFERASE MNTA"/>
    <property type="match status" value="1"/>
</dbReference>
<keyword evidence="2" id="KW-0808">Transferase</keyword>
<proteinExistence type="predicted"/>
<dbReference type="Pfam" id="PF18765">
    <property type="entry name" value="Polbeta"/>
    <property type="match status" value="1"/>
</dbReference>
<sequence length="141" mass="16432">MWGVNVIYDKNKIIELLKSDKCSKIYENYGINSVIIFGSIVTDDFEEYSDVDIAVLSSHKIGLSAIMDIEDSISNLINRDVDVVFLNGEDIDLRFKVTVYDSGILIYNDKNDVFTKDYNKTDIIYKNNEEFRYFRERDVIE</sequence>
<feature type="domain" description="Polymerase beta nucleotidyltransferase" evidence="1">
    <location>
        <begin position="21"/>
        <end position="110"/>
    </location>
</feature>
<protein>
    <submittedName>
        <fullName evidence="2">Nucleotidyltransferase domain-containing protein</fullName>
    </submittedName>
</protein>